<feature type="domain" description="Ketosynthase family 3 (KS3)" evidence="18">
    <location>
        <begin position="4862"/>
        <end position="5284"/>
    </location>
</feature>
<feature type="domain" description="Carrier" evidence="17">
    <location>
        <begin position="4743"/>
        <end position="4817"/>
    </location>
</feature>
<feature type="region of interest" description="Disordered" evidence="16">
    <location>
        <begin position="6061"/>
        <end position="6104"/>
    </location>
</feature>
<dbReference type="PROSITE" id="PS00166">
    <property type="entry name" value="ENOYL_COA_HYDRATASE"/>
    <property type="match status" value="1"/>
</dbReference>
<feature type="compositionally biased region" description="Low complexity" evidence="16">
    <location>
        <begin position="5442"/>
        <end position="5464"/>
    </location>
</feature>
<dbReference type="PANTHER" id="PTHR43775">
    <property type="entry name" value="FATTY ACID SYNTHASE"/>
    <property type="match status" value="1"/>
</dbReference>
<feature type="domain" description="Carrier" evidence="17">
    <location>
        <begin position="5524"/>
        <end position="5601"/>
    </location>
</feature>
<evidence type="ECO:0000256" key="14">
    <source>
        <dbReference type="PROSITE-ProRule" id="PRU01363"/>
    </source>
</evidence>
<evidence type="ECO:0000256" key="11">
    <source>
        <dbReference type="ARBA" id="ARBA00022898"/>
    </source>
</evidence>
<dbReference type="InterPro" id="IPR042104">
    <property type="entry name" value="PKS_dehydratase_sf"/>
</dbReference>
<feature type="compositionally biased region" description="Pro residues" evidence="16">
    <location>
        <begin position="6067"/>
        <end position="6081"/>
    </location>
</feature>
<evidence type="ECO:0000259" key="18">
    <source>
        <dbReference type="PROSITE" id="PS52004"/>
    </source>
</evidence>
<dbReference type="Gene3D" id="3.10.129.110">
    <property type="entry name" value="Polyketide synthase dehydratase"/>
    <property type="match status" value="3"/>
</dbReference>
<dbReference type="PANTHER" id="PTHR43775:SF37">
    <property type="entry name" value="SI:DKEY-61P9.11"/>
    <property type="match status" value="1"/>
</dbReference>
<feature type="active site" description="Proton donor; for dehydratase activity" evidence="14">
    <location>
        <position position="192"/>
    </location>
</feature>
<dbReference type="Gene3D" id="3.30.70.3290">
    <property type="match status" value="1"/>
</dbReference>
<dbReference type="GO" id="GO:0016740">
    <property type="term" value="F:transferase activity"/>
    <property type="evidence" value="ECO:0007669"/>
    <property type="project" value="UniProtKB-KW"/>
</dbReference>
<dbReference type="InterPro" id="IPR024320">
    <property type="entry name" value="LPG_synthase_C"/>
</dbReference>
<dbReference type="Gene3D" id="1.10.1200.10">
    <property type="entry name" value="ACP-like"/>
    <property type="match status" value="6"/>
</dbReference>
<keyword evidence="7" id="KW-0597">Phosphoprotein</keyword>
<reference evidence="20 21" key="1">
    <citation type="submission" date="2023-07" db="EMBL/GenBank/DDBJ databases">
        <title>Sequencing the genomes of 1000 actinobacteria strains.</title>
        <authorList>
            <person name="Klenk H.-P."/>
        </authorList>
    </citation>
    <scope>NUCLEOTIDE SEQUENCE [LARGE SCALE GENOMIC DNA]</scope>
    <source>
        <strain evidence="20 21">DSM 43749</strain>
    </source>
</reference>
<dbReference type="InterPro" id="IPR032821">
    <property type="entry name" value="PKS_assoc"/>
</dbReference>
<evidence type="ECO:0000256" key="5">
    <source>
        <dbReference type="ARBA" id="ARBA00022450"/>
    </source>
</evidence>
<dbReference type="Pfam" id="PF16197">
    <property type="entry name" value="KAsynt_C_assoc"/>
    <property type="match status" value="4"/>
</dbReference>
<protein>
    <submittedName>
        <fullName evidence="20">Acyl transferase domain-containing protein/tryptophanase/acyl carrier protein</fullName>
    </submittedName>
</protein>
<feature type="active site" description="Proton donor; for dehydratase activity" evidence="14">
    <location>
        <position position="2792"/>
    </location>
</feature>
<comment type="pathway">
    <text evidence="4">Antibiotic biosynthesis.</text>
</comment>
<evidence type="ECO:0000256" key="6">
    <source>
        <dbReference type="ARBA" id="ARBA00022490"/>
    </source>
</evidence>
<feature type="region of interest" description="Disordered" evidence="16">
    <location>
        <begin position="4713"/>
        <end position="4738"/>
    </location>
</feature>
<evidence type="ECO:0000259" key="19">
    <source>
        <dbReference type="PROSITE" id="PS52019"/>
    </source>
</evidence>
<evidence type="ECO:0000256" key="10">
    <source>
        <dbReference type="ARBA" id="ARBA00022737"/>
    </source>
</evidence>
<dbReference type="PROSITE" id="PS52004">
    <property type="entry name" value="KS3_2"/>
    <property type="match status" value="4"/>
</dbReference>
<dbReference type="Pfam" id="PF00550">
    <property type="entry name" value="PP-binding"/>
    <property type="match status" value="7"/>
</dbReference>
<feature type="compositionally biased region" description="Low complexity" evidence="16">
    <location>
        <begin position="1990"/>
        <end position="2006"/>
    </location>
</feature>
<comment type="cofactor">
    <cofactor evidence="1">
        <name>pyridoxal 5'-phosphate</name>
        <dbReference type="ChEBI" id="CHEBI:597326"/>
    </cofactor>
</comment>
<keyword evidence="21" id="KW-1185">Reference proteome</keyword>
<evidence type="ECO:0000256" key="8">
    <source>
        <dbReference type="ARBA" id="ARBA00022679"/>
    </source>
</evidence>
<dbReference type="InterPro" id="IPR020841">
    <property type="entry name" value="PKS_Beta-ketoAc_synthase_dom"/>
</dbReference>
<feature type="region of interest" description="N-terminal hotdog fold" evidence="14">
    <location>
        <begin position="4003"/>
        <end position="4115"/>
    </location>
</feature>
<dbReference type="EMBL" id="JAVDSG010000001">
    <property type="protein sequence ID" value="MDR6594683.1"/>
    <property type="molecule type" value="Genomic_DNA"/>
</dbReference>
<dbReference type="Gene3D" id="3.90.226.10">
    <property type="entry name" value="2-enoyl-CoA Hydratase, Chain A, domain 1"/>
    <property type="match status" value="1"/>
</dbReference>
<feature type="compositionally biased region" description="Pro residues" evidence="16">
    <location>
        <begin position="5486"/>
        <end position="5522"/>
    </location>
</feature>
<dbReference type="SUPFAM" id="SSF51735">
    <property type="entry name" value="NAD(P)-binding Rossmann-fold domains"/>
    <property type="match status" value="6"/>
</dbReference>
<evidence type="ECO:0000256" key="12">
    <source>
        <dbReference type="ARBA" id="ARBA00022989"/>
    </source>
</evidence>
<dbReference type="Gene3D" id="3.90.1150.10">
    <property type="entry name" value="Aspartate Aminotransferase, domain 1"/>
    <property type="match status" value="1"/>
</dbReference>
<proteinExistence type="inferred from homology"/>
<dbReference type="InterPro" id="IPR049900">
    <property type="entry name" value="PKS_mFAS_DH"/>
</dbReference>
<feature type="compositionally biased region" description="Low complexity" evidence="16">
    <location>
        <begin position="4832"/>
        <end position="4845"/>
    </location>
</feature>
<dbReference type="InterPro" id="IPR049490">
    <property type="entry name" value="C883_1060-like_KR_N"/>
</dbReference>
<dbReference type="Pfam" id="PF08659">
    <property type="entry name" value="KR"/>
    <property type="match status" value="3"/>
</dbReference>
<comment type="subcellular location">
    <subcellularLocation>
        <location evidence="3">Cytoplasm</location>
    </subcellularLocation>
    <subcellularLocation>
        <location evidence="2">Membrane</location>
        <topology evidence="2">Multi-pass membrane protein</topology>
    </subcellularLocation>
</comment>
<feature type="compositionally biased region" description="Basic and acidic residues" evidence="16">
    <location>
        <begin position="856"/>
        <end position="867"/>
    </location>
</feature>
<accession>A0ABU1PVL2</accession>
<evidence type="ECO:0000313" key="21">
    <source>
        <dbReference type="Proteomes" id="UP001268819"/>
    </source>
</evidence>
<feature type="compositionally biased region" description="Low complexity" evidence="16">
    <location>
        <begin position="1807"/>
        <end position="1823"/>
    </location>
</feature>
<feature type="region of interest" description="Disordered" evidence="16">
    <location>
        <begin position="1802"/>
        <end position="1823"/>
    </location>
</feature>
<dbReference type="Pfam" id="PF00109">
    <property type="entry name" value="ketoacyl-synt"/>
    <property type="match status" value="4"/>
</dbReference>
<comment type="caution">
    <text evidence="20">The sequence shown here is derived from an EMBL/GenBank/DDBJ whole genome shotgun (WGS) entry which is preliminary data.</text>
</comment>
<dbReference type="InterPro" id="IPR015421">
    <property type="entry name" value="PyrdxlP-dep_Trfase_major"/>
</dbReference>
<feature type="compositionally biased region" description="Basic residues" evidence="16">
    <location>
        <begin position="588"/>
        <end position="598"/>
    </location>
</feature>
<feature type="domain" description="PKS/mFAS DH" evidence="19">
    <location>
        <begin position="4003"/>
        <end position="4261"/>
    </location>
</feature>
<dbReference type="SUPFAM" id="SSF53901">
    <property type="entry name" value="Thiolase-like"/>
    <property type="match status" value="4"/>
</dbReference>
<dbReference type="InterPro" id="IPR036736">
    <property type="entry name" value="ACP-like_sf"/>
</dbReference>
<keyword evidence="8 20" id="KW-0808">Transferase</keyword>
<feature type="domain" description="Carrier" evidence="17">
    <location>
        <begin position="3299"/>
        <end position="3372"/>
    </location>
</feature>
<dbReference type="PROSITE" id="PS00012">
    <property type="entry name" value="PHOSPHOPANTETHEINE"/>
    <property type="match status" value="2"/>
</dbReference>
<evidence type="ECO:0000256" key="3">
    <source>
        <dbReference type="ARBA" id="ARBA00004496"/>
    </source>
</evidence>
<feature type="domain" description="PKS/mFAS DH" evidence="19">
    <location>
        <begin position="1"/>
        <end position="276"/>
    </location>
</feature>
<dbReference type="InterPro" id="IPR009081">
    <property type="entry name" value="PP-bd_ACP"/>
</dbReference>
<feature type="region of interest" description="Disordered" evidence="16">
    <location>
        <begin position="1956"/>
        <end position="2034"/>
    </location>
</feature>
<feature type="region of interest" description="Disordered" evidence="16">
    <location>
        <begin position="581"/>
        <end position="606"/>
    </location>
</feature>
<feature type="active site" description="Proton acceptor; for dehydratase activity" evidence="14">
    <location>
        <position position="2644"/>
    </location>
</feature>
<feature type="active site" description="Proton donor; for dehydratase activity" evidence="14">
    <location>
        <position position="4182"/>
    </location>
</feature>
<dbReference type="Pfam" id="PF21089">
    <property type="entry name" value="PKS_DH_N"/>
    <property type="match status" value="2"/>
</dbReference>
<dbReference type="Gene3D" id="3.40.47.10">
    <property type="match status" value="4"/>
</dbReference>
<dbReference type="Pfam" id="PF00561">
    <property type="entry name" value="Abhydrolase_1"/>
    <property type="match status" value="1"/>
</dbReference>
<dbReference type="InterPro" id="IPR054514">
    <property type="entry name" value="RhiE-like_linker"/>
</dbReference>
<dbReference type="SUPFAM" id="SSF47336">
    <property type="entry name" value="ACP-like"/>
    <property type="match status" value="7"/>
</dbReference>
<dbReference type="SUPFAM" id="SSF53474">
    <property type="entry name" value="alpha/beta-Hydrolases"/>
    <property type="match status" value="1"/>
</dbReference>
<feature type="active site" description="Proton acceptor; for dehydratase activity" evidence="14">
    <location>
        <position position="22"/>
    </location>
</feature>
<feature type="compositionally biased region" description="Low complexity" evidence="16">
    <location>
        <begin position="4713"/>
        <end position="4722"/>
    </location>
</feature>
<dbReference type="InterPro" id="IPR016039">
    <property type="entry name" value="Thiolase-like"/>
</dbReference>
<feature type="domain" description="Carrier" evidence="17">
    <location>
        <begin position="1867"/>
        <end position="1944"/>
    </location>
</feature>
<dbReference type="InterPro" id="IPR020807">
    <property type="entry name" value="PKS_DH"/>
</dbReference>
<feature type="domain" description="Carrier" evidence="17">
    <location>
        <begin position="310"/>
        <end position="387"/>
    </location>
</feature>
<dbReference type="InterPro" id="IPR020806">
    <property type="entry name" value="PKS_PP-bd"/>
</dbReference>
<dbReference type="InterPro" id="IPR006162">
    <property type="entry name" value="Ppantetheine_attach_site"/>
</dbReference>
<name>A0ABU1PVL2_9PSEU</name>
<keyword evidence="12" id="KW-0472">Membrane</keyword>
<feature type="domain" description="Ketosynthase family 3 (KS3)" evidence="18">
    <location>
        <begin position="2037"/>
        <end position="2455"/>
    </location>
</feature>
<dbReference type="Gene3D" id="3.40.50.720">
    <property type="entry name" value="NAD(P)-binding Rossmann-like Domain"/>
    <property type="match status" value="3"/>
</dbReference>
<dbReference type="InterPro" id="IPR029045">
    <property type="entry name" value="ClpP/crotonase-like_dom_sf"/>
</dbReference>
<dbReference type="RefSeq" id="WP_310307702.1">
    <property type="nucleotide sequence ID" value="NZ_BAAAXB010000001.1"/>
</dbReference>
<dbReference type="Gene3D" id="3.40.50.1820">
    <property type="entry name" value="alpha/beta hydrolase"/>
    <property type="match status" value="1"/>
</dbReference>
<dbReference type="InterPro" id="IPR036291">
    <property type="entry name" value="NAD(P)-bd_dom_sf"/>
</dbReference>
<dbReference type="SUPFAM" id="SSF53383">
    <property type="entry name" value="PLP-dependent transferases"/>
    <property type="match status" value="1"/>
</dbReference>
<keyword evidence="11" id="KW-0663">Pyridoxal phosphate</keyword>
<dbReference type="InterPro" id="IPR057326">
    <property type="entry name" value="KR_dom"/>
</dbReference>
<dbReference type="Pfam" id="PF14765">
    <property type="entry name" value="PS-DH"/>
    <property type="match status" value="3"/>
</dbReference>
<dbReference type="Proteomes" id="UP001268819">
    <property type="component" value="Unassembled WGS sequence"/>
</dbReference>
<feature type="region of interest" description="N-terminal hotdog fold" evidence="14">
    <location>
        <begin position="1"/>
        <end position="117"/>
    </location>
</feature>
<evidence type="ECO:0000256" key="9">
    <source>
        <dbReference type="ARBA" id="ARBA00022692"/>
    </source>
</evidence>
<feature type="region of interest" description="Disordered" evidence="16">
    <location>
        <begin position="846"/>
        <end position="867"/>
    </location>
</feature>
<dbReference type="InterPro" id="IPR018201">
    <property type="entry name" value="Ketoacyl_synth_AS"/>
</dbReference>
<dbReference type="InterPro" id="IPR001753">
    <property type="entry name" value="Enoyl-CoA_hydra/iso"/>
</dbReference>
<dbReference type="SMART" id="SM00822">
    <property type="entry name" value="PKS_KR"/>
    <property type="match status" value="3"/>
</dbReference>
<feature type="domain" description="PKS/mFAS DH" evidence="19">
    <location>
        <begin position="2612"/>
        <end position="2869"/>
    </location>
</feature>
<gene>
    <name evidence="20" type="ORF">J2S66_003067</name>
</gene>
<dbReference type="SMART" id="SM00823">
    <property type="entry name" value="PKS_PP"/>
    <property type="match status" value="7"/>
</dbReference>
<feature type="domain" description="Ketosynthase family 3 (KS3)" evidence="18">
    <location>
        <begin position="3411"/>
        <end position="3834"/>
    </location>
</feature>
<dbReference type="PROSITE" id="PS52019">
    <property type="entry name" value="PKS_MFAS_DH"/>
    <property type="match status" value="3"/>
</dbReference>
<evidence type="ECO:0000256" key="7">
    <source>
        <dbReference type="ARBA" id="ARBA00022553"/>
    </source>
</evidence>
<dbReference type="InterPro" id="IPR013968">
    <property type="entry name" value="PKS_KR"/>
</dbReference>
<dbReference type="PROSITE" id="PS00606">
    <property type="entry name" value="KS3_1"/>
    <property type="match status" value="3"/>
</dbReference>
<dbReference type="NCBIfam" id="NF005496">
    <property type="entry name" value="PRK07110.1"/>
    <property type="match status" value="1"/>
</dbReference>
<dbReference type="SMART" id="SM01294">
    <property type="entry name" value="PKS_PP_betabranch"/>
    <property type="match status" value="4"/>
</dbReference>
<feature type="region of interest" description="Disordered" evidence="16">
    <location>
        <begin position="397"/>
        <end position="417"/>
    </location>
</feature>
<dbReference type="InterPro" id="IPR018376">
    <property type="entry name" value="Enoyl-CoA_hyd/isom_CS"/>
</dbReference>
<feature type="region of interest" description="C-terminal hotdog fold" evidence="14">
    <location>
        <begin position="2736"/>
        <end position="2869"/>
    </location>
</feature>
<dbReference type="CDD" id="cd00833">
    <property type="entry name" value="PKS"/>
    <property type="match status" value="4"/>
</dbReference>
<dbReference type="Pfam" id="PF21394">
    <property type="entry name" value="Beta-ketacyl_N"/>
    <property type="match status" value="1"/>
</dbReference>
<dbReference type="PROSITE" id="PS50075">
    <property type="entry name" value="CARRIER"/>
    <property type="match status" value="5"/>
</dbReference>
<feature type="region of interest" description="N-terminal hotdog fold" evidence="14">
    <location>
        <begin position="2612"/>
        <end position="2724"/>
    </location>
</feature>
<dbReference type="CDD" id="cd06558">
    <property type="entry name" value="crotonase-like"/>
    <property type="match status" value="1"/>
</dbReference>
<dbReference type="Pfam" id="PF01212">
    <property type="entry name" value="Beta_elim_lyase"/>
    <property type="match status" value="1"/>
</dbReference>
<keyword evidence="12" id="KW-1133">Transmembrane helix</keyword>
<comment type="similarity">
    <text evidence="15">Belongs to the enoyl-CoA hydratase/isomerase family.</text>
</comment>
<keyword evidence="10" id="KW-0677">Repeat</keyword>
<feature type="region of interest" description="Disordered" evidence="16">
    <location>
        <begin position="4824"/>
        <end position="4864"/>
    </location>
</feature>
<sequence length="6811" mass="708694">MHDGAIDCRIQLAHDDFVMDNHRVHGVSVMPGVTLLDAVHRVLAGAGLPHTRADLRDVLFPEPIATEPGRGREIRVLVGAPDAAGVRAVSVSSRWEGADNPWHTNLTARLLLDEREADDRIDPAALRAGAVRRYELAELYARARAEDIRHGPAMTCRGTLHVGDGYLLAELDLDPAAAGTEELFHLHPAKMDASTIAAYGQTEAVSREPFIPMFVEGFRAPRPLRGRTWLYAPGVEVLADSGDVITNSYGLYDDEGVLCAEVRGLTCKRIRFPGLITRLLHGGTSAEPPVVEAAAPGAEEGVHALPPGPDAVRAHRAHLRELIGRVLDRAPADVPADTGFYDLGLDSVALLDLGRELERAAGTALYPTLLFEFTDVAGVAAHLGGLHGFHAPTAPTATAIPTATEPPSTAATTAAGPAPVHEVATRVYRPVWTPLAPAPEAVGDVVVVRLPGTRSEALAAALRPRHDGALVDATGQDVGNLLAGRARPVVVLVIALDDPDPVEAGVVLWDAAGALARTGASGAVHVVHVVHDGSLGSAVAGAARTIAAESPSVRCRAVEVDDAPADALAALVLTEAGDRSPEVEVRHRGPVRSARRHLPAPAEPPVRSAAGGVHLITGAAGGVAGPVAEHLARRPGACLVLVGRDADDPRLVERAHRLAALGARVLPLGADLTDAASTASAVAAARARFGRVDGVLHLAGVTRDGLFVRKGPGDLRAVVEPKLLGAVHLDEAIGDAPLDFFAVASSLTAAIGNTGQSDYAYANGALEDFARRRAERSDRAGASVSIGWPMWAEGGMRLPEAALRRVWDVQGTAPMPTADGLAVLDRLLSGPDGVAVVVHGDPARIDDLVPPPAEPVRAEPARTEPVRVERAPEVVDDGAIAVIGLAGRYPQAPDLDAFWRNLLDGVDSVVEVPAERWDHDAHFDPRPGLDGRTYSRWGGFLDGVDRFDHAFFGISRRDAERMDPQERLFLTTCWQAMEDAGQVLSGRDVGVFAGVTWSHYQLYQDAGVAPVAMHASVANRVSHVLDLTGPSLSVDTACSSSLTAVHLAVQAIRRGECELAFAGGVNTTIHPQKYLQLSQGQFLSPDGRCRSFGAGAAGYVPGEGVGAVLLKPLSRALADGDHVHGVIRGTALNHTGRTGGFTVPSPTAQTSLIRRALTGAGVAPATVGYVEAHGTGTSLGDPIELDGLRAAFGTDLPAASVAIGSVKSNIGHLEAAAGIAGLTKVLLQLKHRTLVPSLHADEPNPHLRLAGSPFAVQRDARPWLPVGGDVLRAGISAFGAGGANSHLVVEEPPRSAAPPDTPATRLFVLSARDDDALRRRAEDLLDALDGRPHPAADHVLTTLLDRIAALLDVPVDRVDPAEPLTDLGFDLPMLLELARRCGDALGAPLPVTAGPGASPAHLAALVAARSGPAGGGTRPALRDIAHTLATGRTPLRARLAVVAADADELRAGLRRHLDGAAPSAGCAWGTADPETAPDARTCLDLHRAGDLTALAAAWVAGADVPWDRCAEPGARRVPLPTYPFREQAHWVGRWRSASPSAAPNHEENTVPTSASPVELRVPAEGIALVTMRGGHNMFTPELLAALEATFAEVAARTDLKVVVLTGSDGVFCMGGTPEGLADLADGNGRFTDAPFVYEGLPRCPLPVIAAMDGHAAGGGLAFGLHADVVLLAREAGYAANFLKFGFTPGVGATQALQRRFGASTAAEMFFGARTLSGAELERRGAHVVVHDAADVLPAALELARSIAAQPRAAVVALKEELAGRVLAELSGVVRREVELHERVLGAESLERVRAHQGKADAFRRNGTPAAPAVPAQSAPTQAAPVQAGPAPVYAAPIPAAPVVTAPVAAPVERVAAPAPVPAGPPAPARAEVVGVIEESLCAQLFVDRHELDPTRTFNELGVDSIGAVTLVRAVNERFGLDLDSVTVYDHPDVARLTDHVLEVAARSRALLDAALAPGRQPAEPVQHDRSRGPAPVSGDRVASHPPQVVLSAPSRPAAAPLTLAAPRGRRVRAERSPLGGEGDESEPARAGARAHPDDAIAVIGVSGRFPDAPDVPTFWHNLVAGHDSVREVPRERWDVDAVYHPDRLRAGTTNSRWAAMLSDVDLFDAAFFQLSPAEAELVDPQQRLFLMTAWSALEDAGQVGGGRCGVFVGAGAGDYLRLVEEAGRDDTGQSFLGSAASILPARIAYHLNLTGPTIAVDTACSSSLVAVHLACDSLRAGECDTAVAGGVAVMNTPRMHVWTGKTGMLSPTGRSAPFDASADGIVLGEACAAVVLKRLDRALADGDRVHAVIRAGGVNGDGRTNGITAPSATSQASLLRAVHARAGISAEDVDYVEAHGTGTALGDPIEVKALAEVLGGRRSPAVLGSVKANVGHTTLAAGITSLVKVVLALRNGELPPSPHFTEPNPDADLTGGPLRVLPDRAHWYPGPSGVRTGVVSSFGFSGTNCHLVLQEAPPAPADPRPRPGRAVVALSARTAEALRARIDDLRAALAPDGMIHSGVLGGGDLTDVAHTLAVRRTHFRHRVAFVARDLADLRAQLDRLLAGAEPVRGDTDLDRVARDWQRGEGDLAAVFADLPGRPVSLPGYPFARDRHWIAAPGDPAPAAPVEVPVAVPAEVPAAAPEPAGPVTLALAPDAPLVADHVLSGTPVLPGTATIALAVTAARRAGLTGPLRLRDVTWLRPLAVDRPTTATLTVDGTGFDLAPDGGEPCATGRLATGGEPERVDLVAARARCARPVPPADLYSAFDRAGLRYGPGFRVVTDLRAGADEVLATLAPREPGGHRPDPRVLDGALQTVAALVGERPTPLVPHSVDEVVVHADDGTPTHAHAVRASGEDRFDVRLCDADGRVLVSFAGLALRPHRGAAPAVPVYVPRWTPAPAPVRVVGPRRVVAVHAARGCEALAAALAAEHAADDVRLPALDAADPAADLVYVVAAGTTDPDVAPAVFRLLRALARTRATLEVRVVLAGAVAVRDGDPVRPGIAALVGLARAAGAEHAGWRIGCVDVPAHPTGVDPARAAALVVTEDLAEPLVAWRDGQRLVRRFAPLAPPAPTRPVFADGGTYLITGGAGGLGLALSGHLAREHRANLVWVGRRPSDAAIGERAARVSAAGGQVLYLSADVTDPESARWAVRAAKERFGGLDGVVHAAGVWRDGPLATMADEAFAEVLAPKLAGATALLDAVADEDLDVRVVFSSAASFVRPPGQANYAAGSTALDAVAAAAGATVVNWGYWGGVGAVADEAHARRFAALGVGSISPDEGFAVLRALLASGVRQALVLKADVGRFAEYGLALPSADRAVRDYVRSVFADVLKLPESAFGDRETFENYGVDSLNGAEILRRFSADLGELPATLLFEHVTIEDLAARLADAFAAKQAEVPAPAETPDPVAEPAPVAEPGAVAAVRAREVRDGDIAVIGVSGRYPKSPDLDALWTNLLAGANCVTEVPADRWDWRAHFDPRPGVPNRSRGRWAGFLDDIAAFDAPLFGVLPREAAAVDPQERLFLETCWNLLESTGHLGRHGAVRETGVFVGVMYGSYGKLAAADGWPRGEFPAAHSAYWSIANRVSYTFDLTGPSLAVDSACSSSLTAVHLACESLRRGECRQAVAGGVNLVLHPAHLVALSGMTMLAGGDGCRAFDADADGYVPGEGVGAVLLKPLADALADGDDVWAVIRGGFANAGGKTSGYTVPNPTAQAALIAEALRRADVDPATVDYVEAHGTGTQLGDPIEVAALNRALGRAEGHECALGSVKANLGHLEGAAGIAGLTKVLLQLRQRTLVPAANLARLNPKIDFRDSPLRVQREAAPWPEPVGRPRRAGVSSFGAGGANVHIVLEEHVAEHADPGAGAGAGDEHLVVLSARDHDRLRVLSRRIADHLAGGDVALARIARTTQLGRREMSARVAVRATDLPGLVDALRAFADGAEHPAVASGTAARTDAVVPPDASPATTAAAWVTGAEVDWRARWRDPLPRVVPLPTYPFDHRNRYWAPGPVAAEPGTARSGVVEPGVAEPGTGTPGAVPVRPAADRPPLDVPEHLADHRVGGARWLPAAAVVESARHGRPAAVLRDLRWSAPVLVDDLTGPVPVDLTPTDGGTRFAVRVAGTVLASGLLSDDPAPVHPPVSVADRCTTTADVTAFYAGMAAAGLAHGPGLRVVDELRTGDGVAWARLSPRVAPRSDVDASLLDGALQAVAAACGGSSVRVPVALAELAVHGVLAGPCEVHVTRVGEPGPRELYDADLTTAGGAALVSLRGLEIRATGPTDECSYTTPVWRPAATAPGGDTPTTAVLLASDAGTGEAVADRLERDGVRCVVVVPGVLHGWVDHRTHEVVAGEQAQYGLVVRELAVRGMLPDAVVRCWDPGAAPASAAEVAHEVGHGFAPFLWLTAAVLAEGGPRPVRALYTYAASTAHARPHDEAAAGALRTAALEHSGLRAAVVGFEGARAAAPAADLADTTAAELLSCEPGVAEVRHAGGQRLVRSTTEWQPGAPTTPTTGGTYLVTGGAGAVGLHVARHLARRGGTVVLVGRSALDDRRRALVATIPGATHEILDVADPVALRALVERVGPLRGVVHAAGVRRDSRLVVKTAADLAAVLRPKVAGTLALDEATADQPLDFFALFSSVVAGTGNPGQADYAYANAFLDAFAEQRDQRRAAGLRAGRTVSIGWSLWADGGMTVDAATEELLRRRWGLRPLPTDAALAAFDRAVAGGVTRVTVSTGTTGSAGTTGHDRASREAPAGGDRVESVESVVTADLRALAADFLLVEPDDVELDAELLEQGFDSITLTELVNRLNERYGLDLLPTVLFEHPTLGALAVHLDREHRAEIAAATSPGPVREPSAAPAAPATPAGSGPGPEPGSGSGPTAHPDGIAVVGMAGMFPGSPDLESFWRNLLAGRHLVGPVPDDRADLLADERTADVRGGFLDHVDRFDARLFGIAPREAALMDPQQRLFLQTAWRAVEDAGYRPSSLAGTATGLFAAVSTSDYDDLLRGHDVPVRAHTATGIAHSVLANRVSYLLNLRGPSEAVDTACSGSLVAVHRAVAALRAGECDLALAGGVNALLSPGLFSAFTQSGMLSPSGACQAFAAGADGYVRGEGCGVLLLKPLRAALADGDHVYGVVTGSAVNHGGRAASLTAPNPEAQAQVVVRAHRAAGVDPRTVGYVEAHGTGTALGDPVEVEGLKRAFATLYADHGLPVADAPHVAVGSVKSNIGHLEAAAGAAGLVKALLAVSRGVVPATLHVSEVNPLVRLDGTPLRLATEPVDWSDVPVRRAGVSSFGFGGANAHVVVESAPPVPDLPVPTGPAVFPLSATTEEALRRTARALADHVERTGVAPATAAHVLQTGRDALPERAAFVAADRQELIALLRDLDDDRVHRGRARRGQEPAEPGSPLDELSRAWVRGAEVDWAACRPGPAPRRVPLPGTEFADDRHWFDTEIEAPAVPPAAVPPAAATPTAATPTTEEATVRPAAKPAPPRPKIKLSRPGAAAAPVTPAPPVQPAPPAAPAPPVRPVAAPAPPVGQPATPVPDPAAATRVARLVTDELSNILGTPAAEIEPDRPFGELGLDSIYRMDLVRLINSTFALDLKAVELYDHDTVDTLAAFVAPLVTAGPTPAPAPIPAPAPTPAPAAPARSTVDALVEFIADTVGHRVAPDAGFEDSGFTSFDLLRVVAALERGLGALRKTLLLDHPTPARLAAHLDEVFGEGVAELIAGTERAEPSAVSDAVAGGELVVGKRELDDRPELADLVRRLDLAHAKEGGLPGRDIAPLIFLGSRREGYFHFSRRGDVLFAWSYVGSAEYLPELAGEWLAHAAAQGAKPAFLAMSPMAEAGGRPLSATPFGAVQRIEDLSTFDVDGPKARKLRNQVNRFERAGKAEVVEYAVGSDPATDAAVAELIGDWAAQKDMVNPYVRTVRDEIGRGVLGPRHRAFLTRLDGVLQSAVIVTRIPSERAHLLDLEFYRESTPRGCLEHTIVEIIRRLAAEGDTSFSFGGTFGVRITGSPNADPDVERGLAELRSLGVFTGEGNFRFKNKFQTTNHPVYLCQPADQPPADVASIILMIANPPAITAQDRATPEPAPTPAPAPAPTRTPAPTSTRTPAGAPHPTPSDGDVARRDKALSRAGHNPLRIPAGDVEFDFTTDSWTELDTPHVRAHSARLATAAQAVTAAVDLASGAFGVTTPLPHRCVVPTGSGRSAEALLCRAWPGRRGDVVQNALFPTWAVSQLDHGFTPVQVRNDPAAAEPFLGDLDLVELDRVLAAKRGRVSFVCVELSTNARGGHPVSLANLRGVREVADRHGVPLVLDATRGLENAAFVREHELRDPDRPLVDVLAELLAGARAVTIGMSKDYGVTSGGLVLTDDDELAATLREQVALRGVEAGLATRRLMTAALADTAGAERAVLERMSAVRALWQAVVDAGLPVVGPAGGHAVLLDAARLPGAAGLEHPVASALAWVFRATGVRAAPHLDGDSLIRLAVPVGTTTAQAAEAGARLAALARSGTTPPALVRAADAGGTGAADAAYYPADRLPDDVREAMDEGHRPLDENFAVLTGYRPDVRRVLVRVGSGEVEAFTAGSGETLLLMHPFNIGAGFFGPQFAALADRYRVLAVHHSGVGATTEATDISVHGLADLFARTLDALDVAGPVHVAGASFGGIVAMAFALRHRARTASLTLIGSSYRVGNRAGEMNRLSLVADEDFRRLERNGVTVDRAGLQRMLLRCESMSTHTGLRYLDEFATDPGLLPRLPELDVPVLQVHGALDTVIPLKTGHLLHGTLPDVRFHEFPDAGHFPSLTAADRFNALLDGFLAERSAAGAATAGGVR</sequence>
<dbReference type="InterPro" id="IPR029058">
    <property type="entry name" value="AB_hydrolase_fold"/>
</dbReference>
<feature type="compositionally biased region" description="Gly residues" evidence="16">
    <location>
        <begin position="4846"/>
        <end position="4856"/>
    </location>
</feature>
<feature type="domain" description="Ketosynthase family 3 (KS3)" evidence="18">
    <location>
        <begin position="877"/>
        <end position="1291"/>
    </location>
</feature>
<dbReference type="Pfam" id="PF02801">
    <property type="entry name" value="Ketoacyl-synt_C"/>
    <property type="match status" value="4"/>
</dbReference>
<dbReference type="Pfam" id="PF22336">
    <property type="entry name" value="RhiE-like_linker"/>
    <property type="match status" value="1"/>
</dbReference>
<comment type="catalytic activity">
    <reaction evidence="13">
        <text>a (3S)-3-hydroxyacyl-CoA + NAD(+) = a 3-oxoacyl-CoA + NADH + H(+)</text>
        <dbReference type="Rhea" id="RHEA:22432"/>
        <dbReference type="ChEBI" id="CHEBI:15378"/>
        <dbReference type="ChEBI" id="CHEBI:57318"/>
        <dbReference type="ChEBI" id="CHEBI:57540"/>
        <dbReference type="ChEBI" id="CHEBI:57945"/>
        <dbReference type="ChEBI" id="CHEBI:90726"/>
        <dbReference type="EC" id="1.1.1.35"/>
    </reaction>
</comment>
<dbReference type="InterPro" id="IPR014031">
    <property type="entry name" value="Ketoacyl_synth_C"/>
</dbReference>
<evidence type="ECO:0000259" key="17">
    <source>
        <dbReference type="PROSITE" id="PS50075"/>
    </source>
</evidence>
<dbReference type="InterPro" id="IPR015422">
    <property type="entry name" value="PyrdxlP-dep_Trfase_small"/>
</dbReference>
<evidence type="ECO:0000256" key="16">
    <source>
        <dbReference type="SAM" id="MobiDB-lite"/>
    </source>
</evidence>
<dbReference type="InterPro" id="IPR000073">
    <property type="entry name" value="AB_hydrolase_1"/>
</dbReference>
<keyword evidence="5" id="KW-0596">Phosphopantetheine</keyword>
<dbReference type="InterPro" id="IPR050091">
    <property type="entry name" value="PKS_NRPS_Biosynth_Enz"/>
</dbReference>
<dbReference type="SMART" id="SM00825">
    <property type="entry name" value="PKS_KS"/>
    <property type="match status" value="4"/>
</dbReference>
<dbReference type="SMART" id="SM00826">
    <property type="entry name" value="PKS_DH"/>
    <property type="match status" value="3"/>
</dbReference>
<dbReference type="Gene3D" id="1.10.1240.100">
    <property type="match status" value="3"/>
</dbReference>
<dbReference type="CDD" id="cd08953">
    <property type="entry name" value="KR_2_SDR_x"/>
    <property type="match status" value="3"/>
</dbReference>
<evidence type="ECO:0000256" key="2">
    <source>
        <dbReference type="ARBA" id="ARBA00004141"/>
    </source>
</evidence>
<keyword evidence="9" id="KW-0812">Transmembrane</keyword>
<evidence type="ECO:0000313" key="20">
    <source>
        <dbReference type="EMBL" id="MDR6594683.1"/>
    </source>
</evidence>
<feature type="region of interest" description="Disordered" evidence="16">
    <location>
        <begin position="5435"/>
        <end position="5522"/>
    </location>
</feature>
<organism evidence="20 21">
    <name type="scientific">Saccharothrix longispora</name>
    <dbReference type="NCBI Taxonomy" id="33920"/>
    <lineage>
        <taxon>Bacteria</taxon>
        <taxon>Bacillati</taxon>
        <taxon>Actinomycetota</taxon>
        <taxon>Actinomycetes</taxon>
        <taxon>Pseudonocardiales</taxon>
        <taxon>Pseudonocardiaceae</taxon>
        <taxon>Saccharothrix</taxon>
    </lineage>
</organism>
<keyword evidence="6" id="KW-0963">Cytoplasm</keyword>
<feature type="region of interest" description="C-terminal hotdog fold" evidence="14">
    <location>
        <begin position="4126"/>
        <end position="4261"/>
    </location>
</feature>
<feature type="region of interest" description="C-terminal hotdog fold" evidence="14">
    <location>
        <begin position="131"/>
        <end position="276"/>
    </location>
</feature>
<dbReference type="InterPro" id="IPR001597">
    <property type="entry name" value="ArAA_b-elim_lyase/Thr_aldolase"/>
</dbReference>
<dbReference type="Pfam" id="PF09924">
    <property type="entry name" value="LPG_synthase_C"/>
    <property type="match status" value="1"/>
</dbReference>
<dbReference type="InterPro" id="IPR049552">
    <property type="entry name" value="PKS_DH_N"/>
</dbReference>
<evidence type="ECO:0000256" key="15">
    <source>
        <dbReference type="RuleBase" id="RU003707"/>
    </source>
</evidence>
<evidence type="ECO:0000256" key="4">
    <source>
        <dbReference type="ARBA" id="ARBA00004792"/>
    </source>
</evidence>
<dbReference type="InterPro" id="IPR015424">
    <property type="entry name" value="PyrdxlP-dep_Trfase"/>
</dbReference>
<evidence type="ECO:0000256" key="13">
    <source>
        <dbReference type="ARBA" id="ARBA00049556"/>
    </source>
</evidence>
<dbReference type="Gene3D" id="3.40.640.10">
    <property type="entry name" value="Type I PLP-dependent aspartate aminotransferase-like (Major domain)"/>
    <property type="match status" value="1"/>
</dbReference>
<dbReference type="InterPro" id="IPR049551">
    <property type="entry name" value="PKS_DH_C"/>
</dbReference>
<feature type="active site" description="Proton acceptor; for dehydratase activity" evidence="14">
    <location>
        <position position="4037"/>
    </location>
</feature>
<evidence type="ECO:0000256" key="1">
    <source>
        <dbReference type="ARBA" id="ARBA00001933"/>
    </source>
</evidence>
<dbReference type="Pfam" id="PF00378">
    <property type="entry name" value="ECH_1"/>
    <property type="match status" value="1"/>
</dbReference>
<dbReference type="SUPFAM" id="SSF52096">
    <property type="entry name" value="ClpP/crotonase"/>
    <property type="match status" value="1"/>
</dbReference>
<feature type="compositionally biased region" description="Low complexity" evidence="16">
    <location>
        <begin position="6082"/>
        <end position="6094"/>
    </location>
</feature>
<dbReference type="InterPro" id="IPR014030">
    <property type="entry name" value="Ketoacyl_synth_N"/>
</dbReference>